<feature type="transmembrane region" description="Helical" evidence="1">
    <location>
        <begin position="44"/>
        <end position="65"/>
    </location>
</feature>
<keyword evidence="1" id="KW-0812">Transmembrane</keyword>
<dbReference type="EMBL" id="FQXU01000006">
    <property type="protein sequence ID" value="SHI13321.1"/>
    <property type="molecule type" value="Genomic_DNA"/>
</dbReference>
<dbReference type="AlphaFoldDB" id="A0A1M5YMX3"/>
<sequence>MGDNFRSKNSLNNKLINITIFTLCLVIIFAIIVGVIIWQKTDNLKLIIFIPIGILGVLFNIYLLFKGKDKREK</sequence>
<proteinExistence type="predicted"/>
<accession>A0A1M5YMX3</accession>
<evidence type="ECO:0000256" key="1">
    <source>
        <dbReference type="SAM" id="Phobius"/>
    </source>
</evidence>
<dbReference type="Proteomes" id="UP000184241">
    <property type="component" value="Unassembled WGS sequence"/>
</dbReference>
<keyword evidence="1" id="KW-0472">Membrane</keyword>
<evidence type="ECO:0000313" key="2">
    <source>
        <dbReference type="EMBL" id="SHI13321.1"/>
    </source>
</evidence>
<dbReference type="RefSeq" id="WP_073019344.1">
    <property type="nucleotide sequence ID" value="NZ_FQXU01000006.1"/>
</dbReference>
<organism evidence="2 3">
    <name type="scientific">Clostridium intestinale DSM 6191</name>
    <dbReference type="NCBI Taxonomy" id="1121320"/>
    <lineage>
        <taxon>Bacteria</taxon>
        <taxon>Bacillati</taxon>
        <taxon>Bacillota</taxon>
        <taxon>Clostridia</taxon>
        <taxon>Eubacteriales</taxon>
        <taxon>Clostridiaceae</taxon>
        <taxon>Clostridium</taxon>
    </lineage>
</organism>
<feature type="transmembrane region" description="Helical" evidence="1">
    <location>
        <begin position="15"/>
        <end position="38"/>
    </location>
</feature>
<gene>
    <name evidence="2" type="ORF">SAMN02745941_02157</name>
</gene>
<evidence type="ECO:0000313" key="3">
    <source>
        <dbReference type="Proteomes" id="UP000184241"/>
    </source>
</evidence>
<keyword evidence="1" id="KW-1133">Transmembrane helix</keyword>
<name>A0A1M5YMX3_9CLOT</name>
<reference evidence="2 3" key="1">
    <citation type="submission" date="2016-11" db="EMBL/GenBank/DDBJ databases">
        <authorList>
            <person name="Jaros S."/>
            <person name="Januszkiewicz K."/>
            <person name="Wedrychowicz H."/>
        </authorList>
    </citation>
    <scope>NUCLEOTIDE SEQUENCE [LARGE SCALE GENOMIC DNA]</scope>
    <source>
        <strain evidence="2 3">DSM 6191</strain>
    </source>
</reference>
<protein>
    <submittedName>
        <fullName evidence="2">Uncharacterized protein</fullName>
    </submittedName>
</protein>